<reference evidence="2" key="1">
    <citation type="journal article" date="2020" name="bioRxiv">
        <title>Hybrid origin of Populus tomentosa Carr. identified through genome sequencing and phylogenomic analysis.</title>
        <authorList>
            <person name="An X."/>
            <person name="Gao K."/>
            <person name="Chen Z."/>
            <person name="Li J."/>
            <person name="Yang X."/>
            <person name="Yang X."/>
            <person name="Zhou J."/>
            <person name="Guo T."/>
            <person name="Zhao T."/>
            <person name="Huang S."/>
            <person name="Miao D."/>
            <person name="Khan W.U."/>
            <person name="Rao P."/>
            <person name="Ye M."/>
            <person name="Lei B."/>
            <person name="Liao W."/>
            <person name="Wang J."/>
            <person name="Ji L."/>
            <person name="Li Y."/>
            <person name="Guo B."/>
            <person name="Mustafa N.S."/>
            <person name="Li S."/>
            <person name="Yun Q."/>
            <person name="Keller S.R."/>
            <person name="Mao J."/>
            <person name="Zhang R."/>
            <person name="Strauss S.H."/>
        </authorList>
    </citation>
    <scope>NUCLEOTIDE SEQUENCE</scope>
    <source>
        <strain evidence="2">GM15</strain>
        <tissue evidence="2">Leaf</tissue>
    </source>
</reference>
<sequence length="81" mass="8697">MEGFHIIGVPSQRNYWGHLRGSPACVGVESNAFNVHLSIVHAGPRITNPRSLLGGAICWSSTSALLVRLFSPECEPQNIAA</sequence>
<organism evidence="2 3">
    <name type="scientific">Populus tomentosa</name>
    <name type="common">Chinese white poplar</name>
    <dbReference type="NCBI Taxonomy" id="118781"/>
    <lineage>
        <taxon>Eukaryota</taxon>
        <taxon>Viridiplantae</taxon>
        <taxon>Streptophyta</taxon>
        <taxon>Embryophyta</taxon>
        <taxon>Tracheophyta</taxon>
        <taxon>Spermatophyta</taxon>
        <taxon>Magnoliopsida</taxon>
        <taxon>eudicotyledons</taxon>
        <taxon>Gunneridae</taxon>
        <taxon>Pentapetalae</taxon>
        <taxon>rosids</taxon>
        <taxon>fabids</taxon>
        <taxon>Malpighiales</taxon>
        <taxon>Salicaceae</taxon>
        <taxon>Saliceae</taxon>
        <taxon>Populus</taxon>
    </lineage>
</organism>
<dbReference type="Pfam" id="PF25285">
    <property type="entry name" value="DUF7875"/>
    <property type="match status" value="1"/>
</dbReference>
<dbReference type="EMBL" id="JAAWWB010000026">
    <property type="protein sequence ID" value="KAG6750338.1"/>
    <property type="molecule type" value="Genomic_DNA"/>
</dbReference>
<evidence type="ECO:0000313" key="2">
    <source>
        <dbReference type="EMBL" id="KAG6750338.1"/>
    </source>
</evidence>
<comment type="caution">
    <text evidence="2">The sequence shown here is derived from an EMBL/GenBank/DDBJ whole genome shotgun (WGS) entry which is preliminary data.</text>
</comment>
<feature type="domain" description="DUF7875" evidence="1">
    <location>
        <begin position="35"/>
        <end position="81"/>
    </location>
</feature>
<protein>
    <recommendedName>
        <fullName evidence="1">DUF7875 domain-containing protein</fullName>
    </recommendedName>
</protein>
<evidence type="ECO:0000259" key="1">
    <source>
        <dbReference type="Pfam" id="PF25285"/>
    </source>
</evidence>
<dbReference type="Proteomes" id="UP000886885">
    <property type="component" value="Chromosome 13D"/>
</dbReference>
<dbReference type="PANTHER" id="PTHR36331">
    <property type="entry name" value="40S RIBOSOMAL PROTEIN"/>
    <property type="match status" value="1"/>
</dbReference>
<accession>A0A8X7YC08</accession>
<dbReference type="InterPro" id="IPR057197">
    <property type="entry name" value="DUF7875"/>
</dbReference>
<evidence type="ECO:0000313" key="3">
    <source>
        <dbReference type="Proteomes" id="UP000886885"/>
    </source>
</evidence>
<gene>
    <name evidence="2" type="ORF">POTOM_044826</name>
</gene>
<name>A0A8X7YC08_POPTO</name>
<proteinExistence type="predicted"/>
<dbReference type="AlphaFoldDB" id="A0A8X7YC08"/>
<dbReference type="PANTHER" id="PTHR36331:SF1">
    <property type="entry name" value="40S RIBOSOMAL PROTEIN"/>
    <property type="match status" value="1"/>
</dbReference>
<keyword evidence="3" id="KW-1185">Reference proteome</keyword>